<evidence type="ECO:0000256" key="3">
    <source>
        <dbReference type="ARBA" id="ARBA00022989"/>
    </source>
</evidence>
<feature type="region of interest" description="Disordered" evidence="6">
    <location>
        <begin position="1"/>
        <end position="47"/>
    </location>
</feature>
<feature type="transmembrane region" description="Helical" evidence="7">
    <location>
        <begin position="591"/>
        <end position="611"/>
    </location>
</feature>
<dbReference type="GO" id="GO:0016020">
    <property type="term" value="C:membrane"/>
    <property type="evidence" value="ECO:0007669"/>
    <property type="project" value="UniProtKB-SubCell"/>
</dbReference>
<dbReference type="OrthoDB" id="2502820at2759"/>
<evidence type="ECO:0000256" key="6">
    <source>
        <dbReference type="SAM" id="MobiDB-lite"/>
    </source>
</evidence>
<dbReference type="PANTHER" id="PTHR30249:SF0">
    <property type="entry name" value="PLASTIDAL GLYCOLATE_GLYCERATE TRANSLOCATOR 1, CHLOROPLASTIC"/>
    <property type="match status" value="1"/>
</dbReference>
<organism evidence="8 9">
    <name type="scientific">[Candida] subhashii</name>
    <dbReference type="NCBI Taxonomy" id="561895"/>
    <lineage>
        <taxon>Eukaryota</taxon>
        <taxon>Fungi</taxon>
        <taxon>Dikarya</taxon>
        <taxon>Ascomycota</taxon>
        <taxon>Saccharomycotina</taxon>
        <taxon>Pichiomycetes</taxon>
        <taxon>Debaryomycetaceae</taxon>
        <taxon>Spathaspora</taxon>
    </lineage>
</organism>
<dbReference type="AlphaFoldDB" id="A0A8J5QCV5"/>
<keyword evidence="9" id="KW-1185">Reference proteome</keyword>
<dbReference type="RefSeq" id="XP_049261340.1">
    <property type="nucleotide sequence ID" value="XM_049409435.1"/>
</dbReference>
<dbReference type="PANTHER" id="PTHR30249">
    <property type="entry name" value="PUTATIVE SEROTONIN TRANSPORTER"/>
    <property type="match status" value="1"/>
</dbReference>
<keyword evidence="2 7" id="KW-0812">Transmembrane</keyword>
<feature type="compositionally biased region" description="Acidic residues" evidence="6">
    <location>
        <begin position="358"/>
        <end position="368"/>
    </location>
</feature>
<feature type="transmembrane region" description="Helical" evidence="7">
    <location>
        <begin position="450"/>
        <end position="470"/>
    </location>
</feature>
<feature type="transmembrane region" description="Helical" evidence="7">
    <location>
        <begin position="623"/>
        <end position="643"/>
    </location>
</feature>
<feature type="transmembrane region" description="Helical" evidence="7">
    <location>
        <begin position="188"/>
        <end position="207"/>
    </location>
</feature>
<feature type="transmembrane region" description="Helical" evidence="7">
    <location>
        <begin position="162"/>
        <end position="182"/>
    </location>
</feature>
<evidence type="ECO:0000256" key="5">
    <source>
        <dbReference type="SAM" id="Coils"/>
    </source>
</evidence>
<comment type="subcellular location">
    <subcellularLocation>
        <location evidence="1">Membrane</location>
        <topology evidence="1">Multi-pass membrane protein</topology>
    </subcellularLocation>
</comment>
<evidence type="ECO:0000256" key="7">
    <source>
        <dbReference type="SAM" id="Phobius"/>
    </source>
</evidence>
<dbReference type="Proteomes" id="UP000694255">
    <property type="component" value="Unassembled WGS sequence"/>
</dbReference>
<dbReference type="EMBL" id="JAGSYN010000268">
    <property type="protein sequence ID" value="KAG7661107.1"/>
    <property type="molecule type" value="Genomic_DNA"/>
</dbReference>
<dbReference type="Pfam" id="PF04172">
    <property type="entry name" value="LrgB"/>
    <property type="match status" value="1"/>
</dbReference>
<evidence type="ECO:0000256" key="2">
    <source>
        <dbReference type="ARBA" id="ARBA00022692"/>
    </source>
</evidence>
<feature type="transmembrane region" description="Helical" evidence="7">
    <location>
        <begin position="99"/>
        <end position="122"/>
    </location>
</feature>
<protein>
    <recommendedName>
        <fullName evidence="10">LrgB-domain-containing protein</fullName>
    </recommendedName>
</protein>
<feature type="compositionally biased region" description="Polar residues" evidence="6">
    <location>
        <begin position="343"/>
        <end position="355"/>
    </location>
</feature>
<feature type="transmembrane region" description="Helical" evidence="7">
    <location>
        <begin position="69"/>
        <end position="87"/>
    </location>
</feature>
<dbReference type="InterPro" id="IPR007300">
    <property type="entry name" value="CidB/LrgB"/>
</dbReference>
<accession>A0A8J5QCV5</accession>
<name>A0A8J5QCV5_9ASCO</name>
<feature type="coiled-coil region" evidence="5">
    <location>
        <begin position="221"/>
        <end position="248"/>
    </location>
</feature>
<sequence>MLKTDRKGSGTFTTTILPQQQKPQHSPSPPPPLDHSQDTSSASPGQKPTFSDLVRGVGSGLWYSGRHLLNSYVIIPGGILTLLVILYGLDKLLVNVFKVTFPCSVLGLLINLVFLCGLSIFANMNEGKNESKLKKRIRSGAGWILTNYLTLIKPSMNFTLKWINVFFIPSFIVLPLSAPITFIECLKIAGVFVFGLILLIIADVWFIRLLRFGFGKVGYVVEEKEDENENEDEEIDSMRANISDTETLDNTSMFSTIMRDDITTIDVSNLRSVKTEPTKKTSNVIVNDNPYVSKPIFKSMTITNSVDVPPPLYHRPYHVDSGIQFHGAYSSSPMIANQSSEESSIAIKSNEVVTHTESEEDDYEDEDEKQQQRDHHNQTMTNHSKRITVFVTKYIDWIFYILVFIISLPFYYIPSIHNHLAYHLGITIISYYIALIIPQKYPITKKFAHPILISTTLILFICFIGSLIYYHGQPRGFLIDLRYYKTGRTYLTLFDKEYRSIWPGFGDVLCSLMDVSIVSLSLPMFTHRRDFIKNFWFLMPTLLISVALTFFLYPITCHAIGIEAQRSIGFIGRSVTLALGTPLIQSLGGSVSLMAVSTVLSGIVGVLINEPVFRLLRVDKNDYVTRGVTLGINSGAIGTAYLLNVDPRAASISSLSFGVFGTIMVIMASIVGVRELIRSWVGLG</sequence>
<evidence type="ECO:0000256" key="1">
    <source>
        <dbReference type="ARBA" id="ARBA00004141"/>
    </source>
</evidence>
<feature type="transmembrane region" description="Helical" evidence="7">
    <location>
        <begin position="535"/>
        <end position="555"/>
    </location>
</feature>
<gene>
    <name evidence="8" type="ORF">J8A68_005376</name>
</gene>
<evidence type="ECO:0008006" key="10">
    <source>
        <dbReference type="Google" id="ProtNLM"/>
    </source>
</evidence>
<feature type="region of interest" description="Disordered" evidence="6">
    <location>
        <begin position="343"/>
        <end position="379"/>
    </location>
</feature>
<evidence type="ECO:0000313" key="9">
    <source>
        <dbReference type="Proteomes" id="UP000694255"/>
    </source>
</evidence>
<feature type="transmembrane region" description="Helical" evidence="7">
    <location>
        <begin position="649"/>
        <end position="673"/>
    </location>
</feature>
<reference evidence="8 9" key="1">
    <citation type="journal article" date="2021" name="DNA Res.">
        <title>Genome analysis of Candida subhashii reveals its hybrid nature and dual mitochondrial genome conformations.</title>
        <authorList>
            <person name="Mixao V."/>
            <person name="Hegedusova E."/>
            <person name="Saus E."/>
            <person name="Pryszcz L.P."/>
            <person name="Cillingova A."/>
            <person name="Nosek J."/>
            <person name="Gabaldon T."/>
        </authorList>
    </citation>
    <scope>NUCLEOTIDE SEQUENCE [LARGE SCALE GENOMIC DNA]</scope>
    <source>
        <strain evidence="8 9">CBS 10753</strain>
    </source>
</reference>
<keyword evidence="3 7" id="KW-1133">Transmembrane helix</keyword>
<evidence type="ECO:0000256" key="4">
    <source>
        <dbReference type="ARBA" id="ARBA00023136"/>
    </source>
</evidence>
<dbReference type="GeneID" id="73472176"/>
<comment type="caution">
    <text evidence="8">The sequence shown here is derived from an EMBL/GenBank/DDBJ whole genome shotgun (WGS) entry which is preliminary data.</text>
</comment>
<proteinExistence type="predicted"/>
<feature type="transmembrane region" description="Helical" evidence="7">
    <location>
        <begin position="420"/>
        <end position="438"/>
    </location>
</feature>
<keyword evidence="5" id="KW-0175">Coiled coil</keyword>
<evidence type="ECO:0000313" key="8">
    <source>
        <dbReference type="EMBL" id="KAG7661107.1"/>
    </source>
</evidence>
<feature type="transmembrane region" description="Helical" evidence="7">
    <location>
        <begin position="394"/>
        <end position="414"/>
    </location>
</feature>
<keyword evidence="4 7" id="KW-0472">Membrane</keyword>